<sequence length="482" mass="53758">MHYFFIVSFQAEQFALLWILFAFIVAGNCAVLTALLLAKASRKSRMNFFIMHLAIADLSVGLISVLTDIVWRITVSWNAGNVACKLIRFLQAVVTYSSTYVLVALSIDRYDAIAHPMNFSGSWRRARILVAAAWLLSAVFSLPILILYHEKSIEGQIQCWIEFREQWEWQLYMTLVATAVFVVPALLIAACYALILLTIWSKGQRLHVAVPASSTTSSRSKTANSVKESANAALRRKFIPIGMNNHSHKRNSAADGEQISAVLSEPMQPPRRGMRGFKSGVIRTEDEADCRRASSRGLIPRAKIKTIKMTFVIVFVFIVCWSPYIIFDLLQVYGHVPRTQTNMAVATFIQSLAPLNSAANPIIYCLFSTRLCRGLRQVKLRCPLLSWFGGTTDESRDGCWWCNKRWNGSSTLAVSTRQRRSTRGVHSFTTDTLTVSTASTSSTFRGRGSTSAGDNSYRYRSSSMHKTLADSNNPSSSLTSAV</sequence>
<feature type="transmembrane region" description="Helical" evidence="8">
    <location>
        <begin position="309"/>
        <end position="327"/>
    </location>
</feature>
<dbReference type="InterPro" id="IPR052665">
    <property type="entry name" value="Neuropeptide-GPCR"/>
</dbReference>
<evidence type="ECO:0000256" key="6">
    <source>
        <dbReference type="RuleBase" id="RU000688"/>
    </source>
</evidence>
<evidence type="ECO:0000256" key="3">
    <source>
        <dbReference type="ARBA" id="ARBA00022692"/>
    </source>
</evidence>
<reference evidence="10" key="2">
    <citation type="submission" date="2017-10" db="EMBL/GenBank/DDBJ databases">
        <title>Ladona fulva Genome sequencing and assembly.</title>
        <authorList>
            <person name="Murali S."/>
            <person name="Richards S."/>
            <person name="Bandaranaike D."/>
            <person name="Bellair M."/>
            <person name="Blankenburg K."/>
            <person name="Chao H."/>
            <person name="Dinh H."/>
            <person name="Doddapaneni H."/>
            <person name="Dugan-Rocha S."/>
            <person name="Elkadiri S."/>
            <person name="Gnanaolivu R."/>
            <person name="Hernandez B."/>
            <person name="Skinner E."/>
            <person name="Javaid M."/>
            <person name="Lee S."/>
            <person name="Li M."/>
            <person name="Ming W."/>
            <person name="Munidasa M."/>
            <person name="Muniz J."/>
            <person name="Nguyen L."/>
            <person name="Hughes D."/>
            <person name="Osuji N."/>
            <person name="Pu L.-L."/>
            <person name="Puazo M."/>
            <person name="Qu C."/>
            <person name="Quiroz J."/>
            <person name="Raj R."/>
            <person name="Weissenberger G."/>
            <person name="Xin Y."/>
            <person name="Zou X."/>
            <person name="Han Y."/>
            <person name="Worley K."/>
            <person name="Muzny D."/>
            <person name="Gibbs R."/>
        </authorList>
    </citation>
    <scope>NUCLEOTIDE SEQUENCE</scope>
    <source>
        <strain evidence="10">Sampled in the wild</strain>
    </source>
</reference>
<dbReference type="GO" id="GO:0005886">
    <property type="term" value="C:plasma membrane"/>
    <property type="evidence" value="ECO:0007669"/>
    <property type="project" value="TreeGrafter"/>
</dbReference>
<comment type="subcellular location">
    <subcellularLocation>
        <location evidence="1">Membrane</location>
    </subcellularLocation>
</comment>
<organism evidence="10 11">
    <name type="scientific">Ladona fulva</name>
    <name type="common">Scarce chaser dragonfly</name>
    <name type="synonym">Libellula fulva</name>
    <dbReference type="NCBI Taxonomy" id="123851"/>
    <lineage>
        <taxon>Eukaryota</taxon>
        <taxon>Metazoa</taxon>
        <taxon>Ecdysozoa</taxon>
        <taxon>Arthropoda</taxon>
        <taxon>Hexapoda</taxon>
        <taxon>Insecta</taxon>
        <taxon>Pterygota</taxon>
        <taxon>Palaeoptera</taxon>
        <taxon>Odonata</taxon>
        <taxon>Epiprocta</taxon>
        <taxon>Anisoptera</taxon>
        <taxon>Libelluloidea</taxon>
        <taxon>Libellulidae</taxon>
        <taxon>Ladona</taxon>
    </lineage>
</organism>
<dbReference type="InterPro" id="IPR000276">
    <property type="entry name" value="GPCR_Rhodpsn"/>
</dbReference>
<protein>
    <recommendedName>
        <fullName evidence="9">G-protein coupled receptors family 1 profile domain-containing protein</fullName>
    </recommendedName>
</protein>
<dbReference type="GO" id="GO:0008188">
    <property type="term" value="F:neuropeptide receptor activity"/>
    <property type="evidence" value="ECO:0007669"/>
    <property type="project" value="TreeGrafter"/>
</dbReference>
<feature type="transmembrane region" description="Helical" evidence="8">
    <location>
        <begin position="86"/>
        <end position="107"/>
    </location>
</feature>
<feature type="region of interest" description="Disordered" evidence="7">
    <location>
        <begin position="463"/>
        <end position="482"/>
    </location>
</feature>
<keyword evidence="6" id="KW-0675">Receptor</keyword>
<comment type="similarity">
    <text evidence="2 6">Belongs to the G-protein coupled receptor 1 family.</text>
</comment>
<feature type="transmembrane region" description="Helical" evidence="8">
    <location>
        <begin position="347"/>
        <end position="367"/>
    </location>
</feature>
<dbReference type="PANTHER" id="PTHR24224:SF6">
    <property type="entry name" value="CARDIOACCELERATORY PEPTIDE RECEPTOR-RELATED"/>
    <property type="match status" value="1"/>
</dbReference>
<evidence type="ECO:0000256" key="1">
    <source>
        <dbReference type="ARBA" id="ARBA00004370"/>
    </source>
</evidence>
<evidence type="ECO:0000256" key="2">
    <source>
        <dbReference type="ARBA" id="ARBA00010663"/>
    </source>
</evidence>
<dbReference type="InterPro" id="IPR017452">
    <property type="entry name" value="GPCR_Rhodpsn_7TM"/>
</dbReference>
<evidence type="ECO:0000313" key="11">
    <source>
        <dbReference type="Proteomes" id="UP000792457"/>
    </source>
</evidence>
<comment type="caution">
    <text evidence="10">The sequence shown here is derived from an EMBL/GenBank/DDBJ whole genome shotgun (WGS) entry which is preliminary data.</text>
</comment>
<proteinExistence type="inferred from homology"/>
<keyword evidence="3 6" id="KW-0812">Transmembrane</keyword>
<dbReference type="AlphaFoldDB" id="A0A8K0KCZ3"/>
<evidence type="ECO:0000256" key="8">
    <source>
        <dbReference type="SAM" id="Phobius"/>
    </source>
</evidence>
<feature type="transmembrane region" description="Helical" evidence="8">
    <location>
        <begin position="128"/>
        <end position="149"/>
    </location>
</feature>
<dbReference type="Proteomes" id="UP000792457">
    <property type="component" value="Unassembled WGS sequence"/>
</dbReference>
<dbReference type="SUPFAM" id="SSF81321">
    <property type="entry name" value="Family A G protein-coupled receptor-like"/>
    <property type="match status" value="1"/>
</dbReference>
<evidence type="ECO:0000256" key="5">
    <source>
        <dbReference type="ARBA" id="ARBA00023136"/>
    </source>
</evidence>
<feature type="transmembrane region" description="Helical" evidence="8">
    <location>
        <begin position="49"/>
        <end position="74"/>
    </location>
</feature>
<dbReference type="PROSITE" id="PS00237">
    <property type="entry name" value="G_PROTEIN_RECEP_F1_1"/>
    <property type="match status" value="1"/>
</dbReference>
<evidence type="ECO:0000256" key="4">
    <source>
        <dbReference type="ARBA" id="ARBA00022989"/>
    </source>
</evidence>
<dbReference type="Pfam" id="PF00001">
    <property type="entry name" value="7tm_1"/>
    <property type="match status" value="1"/>
</dbReference>
<dbReference type="PRINTS" id="PR00237">
    <property type="entry name" value="GPCRRHODOPSN"/>
</dbReference>
<accession>A0A8K0KCZ3</accession>
<dbReference type="EMBL" id="KZ308636">
    <property type="protein sequence ID" value="KAG8232630.1"/>
    <property type="molecule type" value="Genomic_DNA"/>
</dbReference>
<evidence type="ECO:0000256" key="7">
    <source>
        <dbReference type="SAM" id="MobiDB-lite"/>
    </source>
</evidence>
<evidence type="ECO:0000259" key="9">
    <source>
        <dbReference type="PROSITE" id="PS50262"/>
    </source>
</evidence>
<keyword evidence="11" id="KW-1185">Reference proteome</keyword>
<keyword evidence="4 8" id="KW-1133">Transmembrane helix</keyword>
<feature type="transmembrane region" description="Helical" evidence="8">
    <location>
        <begin position="169"/>
        <end position="197"/>
    </location>
</feature>
<dbReference type="PANTHER" id="PTHR24224">
    <property type="entry name" value="CARDIOACCELERATORY PEPTIDE RECEPTOR-RELATED"/>
    <property type="match status" value="1"/>
</dbReference>
<name>A0A8K0KCZ3_LADFU</name>
<keyword evidence="6" id="KW-0807">Transducer</keyword>
<evidence type="ECO:0000313" key="10">
    <source>
        <dbReference type="EMBL" id="KAG8232630.1"/>
    </source>
</evidence>
<dbReference type="Gene3D" id="1.20.1070.10">
    <property type="entry name" value="Rhodopsin 7-helix transmembrane proteins"/>
    <property type="match status" value="1"/>
</dbReference>
<feature type="domain" description="G-protein coupled receptors family 1 profile" evidence="9">
    <location>
        <begin position="27"/>
        <end position="364"/>
    </location>
</feature>
<feature type="transmembrane region" description="Helical" evidence="8">
    <location>
        <begin position="15"/>
        <end position="37"/>
    </location>
</feature>
<gene>
    <name evidence="10" type="ORF">J437_LFUL012476</name>
</gene>
<reference evidence="10" key="1">
    <citation type="submission" date="2013-04" db="EMBL/GenBank/DDBJ databases">
        <authorList>
            <person name="Qu J."/>
            <person name="Murali S.C."/>
            <person name="Bandaranaike D."/>
            <person name="Bellair M."/>
            <person name="Blankenburg K."/>
            <person name="Chao H."/>
            <person name="Dinh H."/>
            <person name="Doddapaneni H."/>
            <person name="Downs B."/>
            <person name="Dugan-Rocha S."/>
            <person name="Elkadiri S."/>
            <person name="Gnanaolivu R.D."/>
            <person name="Hernandez B."/>
            <person name="Javaid M."/>
            <person name="Jayaseelan J.C."/>
            <person name="Lee S."/>
            <person name="Li M."/>
            <person name="Ming W."/>
            <person name="Munidasa M."/>
            <person name="Muniz J."/>
            <person name="Nguyen L."/>
            <person name="Ongeri F."/>
            <person name="Osuji N."/>
            <person name="Pu L.-L."/>
            <person name="Puazo M."/>
            <person name="Qu C."/>
            <person name="Quiroz J."/>
            <person name="Raj R."/>
            <person name="Weissenberger G."/>
            <person name="Xin Y."/>
            <person name="Zou X."/>
            <person name="Han Y."/>
            <person name="Richards S."/>
            <person name="Worley K."/>
            <person name="Muzny D."/>
            <person name="Gibbs R."/>
        </authorList>
    </citation>
    <scope>NUCLEOTIDE SEQUENCE</scope>
    <source>
        <strain evidence="10">Sampled in the wild</strain>
    </source>
</reference>
<dbReference type="PROSITE" id="PS50262">
    <property type="entry name" value="G_PROTEIN_RECEP_F1_2"/>
    <property type="match status" value="1"/>
</dbReference>
<keyword evidence="5 8" id="KW-0472">Membrane</keyword>
<keyword evidence="6" id="KW-0297">G-protein coupled receptor</keyword>
<dbReference type="OrthoDB" id="5987909at2759"/>